<dbReference type="Proteomes" id="UP000254640">
    <property type="component" value="Unassembled WGS sequence"/>
</dbReference>
<proteinExistence type="predicted"/>
<name>A0A379AE87_ENTAG</name>
<dbReference type="AlphaFoldDB" id="A0A379AE87"/>
<dbReference type="RefSeq" id="WP_062758601.1">
    <property type="nucleotide sequence ID" value="NZ_CP077366.1"/>
</dbReference>
<keyword evidence="2" id="KW-1185">Reference proteome</keyword>
<sequence length="198" mass="23067">MDYTFNIVENTDKKNQKSYQVFDSFNTFLGSFKEISLAYDLIKSYLKYFGSVYSDSYGNVEKRLKEVEYHKKNLEGINLNTFIIIDEVTNSLLSARKNNNKENSPSENKAVFSTSSISLNDHFKYVFDEPSINEVHKELLSEIINDIDIQEDYPSESLRKKLLKTFKDDEITSYFPLISNVPPENESTEYKKNLKKSI</sequence>
<gene>
    <name evidence="1" type="ORF">NCTC9381_01763</name>
</gene>
<evidence type="ECO:0000313" key="1">
    <source>
        <dbReference type="EMBL" id="SUB15869.1"/>
    </source>
</evidence>
<dbReference type="EMBL" id="UGSO01000001">
    <property type="protein sequence ID" value="SUB15869.1"/>
    <property type="molecule type" value="Genomic_DNA"/>
</dbReference>
<accession>A0A379AE87</accession>
<evidence type="ECO:0000313" key="2">
    <source>
        <dbReference type="Proteomes" id="UP000254640"/>
    </source>
</evidence>
<dbReference type="GeneID" id="66825235"/>
<protein>
    <submittedName>
        <fullName evidence="1">Uncharacterized protein</fullName>
    </submittedName>
</protein>
<organism evidence="1 2">
    <name type="scientific">Enterobacter agglomerans</name>
    <name type="common">Erwinia herbicola</name>
    <name type="synonym">Pantoea agglomerans</name>
    <dbReference type="NCBI Taxonomy" id="549"/>
    <lineage>
        <taxon>Bacteria</taxon>
        <taxon>Pseudomonadati</taxon>
        <taxon>Pseudomonadota</taxon>
        <taxon>Gammaproteobacteria</taxon>
        <taxon>Enterobacterales</taxon>
        <taxon>Erwiniaceae</taxon>
        <taxon>Pantoea</taxon>
        <taxon>Pantoea agglomerans group</taxon>
    </lineage>
</organism>
<reference evidence="1 2" key="1">
    <citation type="submission" date="2018-06" db="EMBL/GenBank/DDBJ databases">
        <authorList>
            <consortium name="Pathogen Informatics"/>
            <person name="Doyle S."/>
        </authorList>
    </citation>
    <scope>NUCLEOTIDE SEQUENCE [LARGE SCALE GENOMIC DNA]</scope>
    <source>
        <strain evidence="1 2">NCTC9381</strain>
    </source>
</reference>